<accession>A0A917FGP8</accession>
<reference evidence="2" key="2">
    <citation type="submission" date="2020-09" db="EMBL/GenBank/DDBJ databases">
        <authorList>
            <person name="Sun Q."/>
            <person name="Zhou Y."/>
        </authorList>
    </citation>
    <scope>NUCLEOTIDE SEQUENCE</scope>
    <source>
        <strain evidence="2">CGMCC 1.16134</strain>
    </source>
</reference>
<keyword evidence="3" id="KW-1185">Reference proteome</keyword>
<dbReference type="Proteomes" id="UP000637643">
    <property type="component" value="Unassembled WGS sequence"/>
</dbReference>
<dbReference type="EMBL" id="BMKR01000008">
    <property type="protein sequence ID" value="GGF77939.1"/>
    <property type="molecule type" value="Genomic_DNA"/>
</dbReference>
<comment type="caution">
    <text evidence="2">The sequence shown here is derived from an EMBL/GenBank/DDBJ whole genome shotgun (WGS) entry which is preliminary data.</text>
</comment>
<proteinExistence type="predicted"/>
<organism evidence="2 3">
    <name type="scientific">Paenibacillus albidus</name>
    <dbReference type="NCBI Taxonomy" id="2041023"/>
    <lineage>
        <taxon>Bacteria</taxon>
        <taxon>Bacillati</taxon>
        <taxon>Bacillota</taxon>
        <taxon>Bacilli</taxon>
        <taxon>Bacillales</taxon>
        <taxon>Paenibacillaceae</taxon>
        <taxon>Paenibacillus</taxon>
    </lineage>
</organism>
<gene>
    <name evidence="2" type="ORF">GCM10010912_23720</name>
</gene>
<feature type="transmembrane region" description="Helical" evidence="1">
    <location>
        <begin position="65"/>
        <end position="85"/>
    </location>
</feature>
<keyword evidence="1" id="KW-0812">Transmembrane</keyword>
<dbReference type="InterPro" id="IPR024515">
    <property type="entry name" value="DUF3397"/>
</dbReference>
<keyword evidence="1" id="KW-1133">Transmembrane helix</keyword>
<evidence type="ECO:0000313" key="3">
    <source>
        <dbReference type="Proteomes" id="UP000637643"/>
    </source>
</evidence>
<evidence type="ECO:0000256" key="1">
    <source>
        <dbReference type="SAM" id="Phobius"/>
    </source>
</evidence>
<sequence length="131" mass="14839">MKLLEFLRNSFITLSVIPVVPFLMVYFIGMGLKKDRKSTFLLAMDITTVFLLLSVSALFNNIFQSGFGFYLILLIVLISAGLIGGAQNRLKGKVDGKRLFRAVWRLCFLFMGVGYLMFMFVGLIKYISQAM</sequence>
<feature type="transmembrane region" description="Helical" evidence="1">
    <location>
        <begin position="40"/>
        <end position="59"/>
    </location>
</feature>
<reference evidence="2" key="1">
    <citation type="journal article" date="2014" name="Int. J. Syst. Evol. Microbiol.">
        <title>Complete genome sequence of Corynebacterium casei LMG S-19264T (=DSM 44701T), isolated from a smear-ripened cheese.</title>
        <authorList>
            <consortium name="US DOE Joint Genome Institute (JGI-PGF)"/>
            <person name="Walter F."/>
            <person name="Albersmeier A."/>
            <person name="Kalinowski J."/>
            <person name="Ruckert C."/>
        </authorList>
    </citation>
    <scope>NUCLEOTIDE SEQUENCE</scope>
    <source>
        <strain evidence="2">CGMCC 1.16134</strain>
    </source>
</reference>
<evidence type="ECO:0008006" key="4">
    <source>
        <dbReference type="Google" id="ProtNLM"/>
    </source>
</evidence>
<protein>
    <recommendedName>
        <fullName evidence="4">DUF3397 domain-containing protein</fullName>
    </recommendedName>
</protein>
<evidence type="ECO:0000313" key="2">
    <source>
        <dbReference type="EMBL" id="GGF77939.1"/>
    </source>
</evidence>
<dbReference type="AlphaFoldDB" id="A0A917FGP8"/>
<name>A0A917FGP8_9BACL</name>
<keyword evidence="1" id="KW-0472">Membrane</keyword>
<feature type="transmembrane region" description="Helical" evidence="1">
    <location>
        <begin position="106"/>
        <end position="127"/>
    </location>
</feature>
<feature type="transmembrane region" description="Helical" evidence="1">
    <location>
        <begin position="6"/>
        <end position="28"/>
    </location>
</feature>
<dbReference type="Pfam" id="PF11877">
    <property type="entry name" value="DUF3397"/>
    <property type="match status" value="1"/>
</dbReference>